<dbReference type="AlphaFoldDB" id="A0A5C6S1I4"/>
<accession>A0A5C6S1I4</accession>
<evidence type="ECO:0000313" key="2">
    <source>
        <dbReference type="EMBL" id="TXB68274.1"/>
    </source>
</evidence>
<sequence length="120" mass="12140">MAGTVSFAQDAQAPATDAPSPDAAVSAAKNQLGVLEYCVAQGHIEGDSVEIQTKMMEMLPAAQDQAAVDAAYEKGKEGTVSAMGVEQTLSDAATAQGADEAALCGQLAQMVEQAGAQLPK</sequence>
<organism evidence="2 3">
    <name type="scientific">Paracoccus aurantiacus</name>
    <dbReference type="NCBI Taxonomy" id="2599412"/>
    <lineage>
        <taxon>Bacteria</taxon>
        <taxon>Pseudomonadati</taxon>
        <taxon>Pseudomonadota</taxon>
        <taxon>Alphaproteobacteria</taxon>
        <taxon>Rhodobacterales</taxon>
        <taxon>Paracoccaceae</taxon>
        <taxon>Paracoccus</taxon>
    </lineage>
</organism>
<evidence type="ECO:0000313" key="3">
    <source>
        <dbReference type="Proteomes" id="UP000321562"/>
    </source>
</evidence>
<dbReference type="EMBL" id="VOPL01000005">
    <property type="protein sequence ID" value="TXB68274.1"/>
    <property type="molecule type" value="Genomic_DNA"/>
</dbReference>
<dbReference type="NCBIfam" id="NF035933">
    <property type="entry name" value="ESAT6_1"/>
    <property type="match status" value="1"/>
</dbReference>
<feature type="compositionally biased region" description="Low complexity" evidence="1">
    <location>
        <begin position="8"/>
        <end position="24"/>
    </location>
</feature>
<dbReference type="Proteomes" id="UP000321562">
    <property type="component" value="Unassembled WGS sequence"/>
</dbReference>
<proteinExistence type="predicted"/>
<dbReference type="OrthoDB" id="7691610at2"/>
<reference evidence="2 3" key="1">
    <citation type="submission" date="2019-08" db="EMBL/GenBank/DDBJ databases">
        <authorList>
            <person name="Ye J."/>
        </authorList>
    </citation>
    <scope>NUCLEOTIDE SEQUENCE [LARGE SCALE GENOMIC DNA]</scope>
    <source>
        <strain evidence="2 3">TK008</strain>
    </source>
</reference>
<evidence type="ECO:0000256" key="1">
    <source>
        <dbReference type="SAM" id="MobiDB-lite"/>
    </source>
</evidence>
<protein>
    <submittedName>
        <fullName evidence="2">Uncharacterized protein</fullName>
    </submittedName>
</protein>
<keyword evidence="3" id="KW-1185">Reference proteome</keyword>
<gene>
    <name evidence="2" type="ORF">FQV27_13055</name>
</gene>
<comment type="caution">
    <text evidence="2">The sequence shown here is derived from an EMBL/GenBank/DDBJ whole genome shotgun (WGS) entry which is preliminary data.</text>
</comment>
<name>A0A5C6S1I4_9RHOB</name>
<feature type="region of interest" description="Disordered" evidence="1">
    <location>
        <begin position="1"/>
        <end position="24"/>
    </location>
</feature>